<dbReference type="Proteomes" id="UP000267096">
    <property type="component" value="Unassembled WGS sequence"/>
</dbReference>
<reference evidence="3 4" key="2">
    <citation type="submission" date="2018-11" db="EMBL/GenBank/DDBJ databases">
        <authorList>
            <consortium name="Pathogen Informatics"/>
        </authorList>
    </citation>
    <scope>NUCLEOTIDE SEQUENCE [LARGE SCALE GENOMIC DNA]</scope>
</reference>
<gene>
    <name evidence="3" type="ORF">ASIM_LOCUS11205</name>
</gene>
<keyword evidence="2" id="KW-0472">Membrane</keyword>
<dbReference type="AlphaFoldDB" id="A0A0M3JU97"/>
<accession>A0A0M3JU97</accession>
<reference evidence="5" key="1">
    <citation type="submission" date="2017-02" db="UniProtKB">
        <authorList>
            <consortium name="WormBaseParasite"/>
        </authorList>
    </citation>
    <scope>IDENTIFICATION</scope>
</reference>
<feature type="compositionally biased region" description="Polar residues" evidence="1">
    <location>
        <begin position="12"/>
        <end position="24"/>
    </location>
</feature>
<keyword evidence="4" id="KW-1185">Reference proteome</keyword>
<evidence type="ECO:0000256" key="1">
    <source>
        <dbReference type="SAM" id="MobiDB-lite"/>
    </source>
</evidence>
<evidence type="ECO:0000313" key="3">
    <source>
        <dbReference type="EMBL" id="VDK44576.1"/>
    </source>
</evidence>
<organism evidence="5">
    <name type="scientific">Anisakis simplex</name>
    <name type="common">Herring worm</name>
    <dbReference type="NCBI Taxonomy" id="6269"/>
    <lineage>
        <taxon>Eukaryota</taxon>
        <taxon>Metazoa</taxon>
        <taxon>Ecdysozoa</taxon>
        <taxon>Nematoda</taxon>
        <taxon>Chromadorea</taxon>
        <taxon>Rhabditida</taxon>
        <taxon>Spirurina</taxon>
        <taxon>Ascaridomorpha</taxon>
        <taxon>Ascaridoidea</taxon>
        <taxon>Anisakidae</taxon>
        <taxon>Anisakis</taxon>
        <taxon>Anisakis simplex complex</taxon>
    </lineage>
</organism>
<dbReference type="EMBL" id="UYRR01031049">
    <property type="protein sequence ID" value="VDK44576.1"/>
    <property type="molecule type" value="Genomic_DNA"/>
</dbReference>
<proteinExistence type="predicted"/>
<feature type="region of interest" description="Disordered" evidence="1">
    <location>
        <begin position="1"/>
        <end position="50"/>
    </location>
</feature>
<dbReference type="WBParaSite" id="ASIM_0001173901-mRNA-1">
    <property type="protein sequence ID" value="ASIM_0001173901-mRNA-1"/>
    <property type="gene ID" value="ASIM_0001173901"/>
</dbReference>
<sequence>MTSLVPLEETTSEPFEQSKTSSIEQTHDHKKTPQAQSPDSPHQIASSWSDYSESDYSERFYDLQTDPFDEVSTTLTSSFLAKQSVAQNGKKLSSTKTDLSSGQHFAGVERQKATSSLYHGELTKRPPIFEGRRVYVKPIRSWKEPLDDDDSQRQLKNEKDSWYDSDLSRKRTKVNMKNEYERTSSLRNRWDNIYRTVPDEHVFAKTEVLPSEYGGRLHSTGDDSKRRNGIRDDSIFLDVHNNRTVIESGSSGDGVKFLPDDHNAIMLFIYATLVLVALLTMAGFLVTLAMRRYLV</sequence>
<keyword evidence="2" id="KW-0812">Transmembrane</keyword>
<feature type="compositionally biased region" description="Polar residues" evidence="1">
    <location>
        <begin position="33"/>
        <end position="45"/>
    </location>
</feature>
<keyword evidence="2" id="KW-1133">Transmembrane helix</keyword>
<evidence type="ECO:0000313" key="5">
    <source>
        <dbReference type="WBParaSite" id="ASIM_0001173901-mRNA-1"/>
    </source>
</evidence>
<protein>
    <submittedName>
        <fullName evidence="5">LEM domain-containing protein</fullName>
    </submittedName>
</protein>
<name>A0A0M3JU97_ANISI</name>
<evidence type="ECO:0000256" key="2">
    <source>
        <dbReference type="SAM" id="Phobius"/>
    </source>
</evidence>
<evidence type="ECO:0000313" key="4">
    <source>
        <dbReference type="Proteomes" id="UP000267096"/>
    </source>
</evidence>
<feature type="transmembrane region" description="Helical" evidence="2">
    <location>
        <begin position="267"/>
        <end position="290"/>
    </location>
</feature>